<keyword evidence="6" id="KW-0804">Transcription</keyword>
<dbReference type="PATRIC" id="fig|1379739.3.peg.668"/>
<protein>
    <recommendedName>
        <fullName evidence="1">Stage 0 sporulation protein A homolog</fullName>
    </recommendedName>
</protein>
<dbReference type="PANTHER" id="PTHR48111:SF54">
    <property type="entry name" value="STAGE 0 SPORULATION PROTEIN A HOMOLOG"/>
    <property type="match status" value="1"/>
</dbReference>
<organism evidence="12 13">
    <name type="scientific">Clostridium botulinum B2 450</name>
    <dbReference type="NCBI Taxonomy" id="1379739"/>
    <lineage>
        <taxon>Bacteria</taxon>
        <taxon>Bacillati</taxon>
        <taxon>Bacillota</taxon>
        <taxon>Clostridia</taxon>
        <taxon>Eubacteriales</taxon>
        <taxon>Clostridiaceae</taxon>
        <taxon>Clostridium</taxon>
    </lineage>
</organism>
<keyword evidence="2 8" id="KW-0597">Phosphoprotein</keyword>
<evidence type="ECO:0000256" key="5">
    <source>
        <dbReference type="ARBA" id="ARBA00023125"/>
    </source>
</evidence>
<evidence type="ECO:0000256" key="2">
    <source>
        <dbReference type="ARBA" id="ARBA00022553"/>
    </source>
</evidence>
<dbReference type="SUPFAM" id="SSF46894">
    <property type="entry name" value="C-terminal effector domain of the bipartite response regulators"/>
    <property type="match status" value="1"/>
</dbReference>
<feature type="domain" description="Response regulatory" evidence="10">
    <location>
        <begin position="3"/>
        <end position="117"/>
    </location>
</feature>
<evidence type="ECO:0000313" key="13">
    <source>
        <dbReference type="Proteomes" id="UP000032250"/>
    </source>
</evidence>
<dbReference type="OrthoDB" id="9790442at2"/>
<dbReference type="EMBL" id="JXSU01000006">
    <property type="protein sequence ID" value="KIS25340.1"/>
    <property type="molecule type" value="Genomic_DNA"/>
</dbReference>
<dbReference type="Proteomes" id="UP000032250">
    <property type="component" value="Unassembled WGS sequence"/>
</dbReference>
<dbReference type="RefSeq" id="WP_003487489.1">
    <property type="nucleotide sequence ID" value="NZ_JXSU01000006.1"/>
</dbReference>
<dbReference type="GO" id="GO:0000156">
    <property type="term" value="F:phosphorelay response regulator activity"/>
    <property type="evidence" value="ECO:0007669"/>
    <property type="project" value="TreeGrafter"/>
</dbReference>
<dbReference type="FunFam" id="3.40.50.2300:FF:000001">
    <property type="entry name" value="DNA-binding response regulator PhoB"/>
    <property type="match status" value="1"/>
</dbReference>
<evidence type="ECO:0000256" key="8">
    <source>
        <dbReference type="PROSITE-ProRule" id="PRU00169"/>
    </source>
</evidence>
<dbReference type="Gene3D" id="1.10.10.10">
    <property type="entry name" value="Winged helix-like DNA-binding domain superfamily/Winged helix DNA-binding domain"/>
    <property type="match status" value="1"/>
</dbReference>
<dbReference type="InterPro" id="IPR039420">
    <property type="entry name" value="WalR-like"/>
</dbReference>
<feature type="modified residue" description="4-aspartylphosphate" evidence="8">
    <location>
        <position position="52"/>
    </location>
</feature>
<proteinExistence type="predicted"/>
<dbReference type="Gene3D" id="6.10.250.690">
    <property type="match status" value="1"/>
</dbReference>
<dbReference type="GO" id="GO:0032993">
    <property type="term" value="C:protein-DNA complex"/>
    <property type="evidence" value="ECO:0007669"/>
    <property type="project" value="TreeGrafter"/>
</dbReference>
<dbReference type="PROSITE" id="PS50110">
    <property type="entry name" value="RESPONSE_REGULATORY"/>
    <property type="match status" value="1"/>
</dbReference>
<dbReference type="PANTHER" id="PTHR48111">
    <property type="entry name" value="REGULATOR OF RPOS"/>
    <property type="match status" value="1"/>
</dbReference>
<reference evidence="12 13" key="1">
    <citation type="submission" date="2014-06" db="EMBL/GenBank/DDBJ databases">
        <title>Genome characterization of distinct group I Clostridium botulinum lineages.</title>
        <authorList>
            <person name="Giordani F."/>
            <person name="Anselmo A."/>
            <person name="Fillo S."/>
            <person name="Palozzi A.M."/>
            <person name="Fortunato A."/>
            <person name="Gentile B."/>
            <person name="Ciammaruconi A."/>
            <person name="Anniballi F."/>
            <person name="De Medici D."/>
            <person name="Lista F."/>
        </authorList>
    </citation>
    <scope>NUCLEOTIDE SEQUENCE [LARGE SCALE GENOMIC DNA]</scope>
    <source>
        <strain evidence="12 13">B2 450</strain>
    </source>
</reference>
<dbReference type="SMART" id="SM00448">
    <property type="entry name" value="REC"/>
    <property type="match status" value="1"/>
</dbReference>
<evidence type="ECO:0000256" key="6">
    <source>
        <dbReference type="ARBA" id="ARBA00023163"/>
    </source>
</evidence>
<feature type="DNA-binding region" description="OmpR/PhoB-type" evidence="9">
    <location>
        <begin position="128"/>
        <end position="227"/>
    </location>
</feature>
<feature type="domain" description="OmpR/PhoB-type" evidence="11">
    <location>
        <begin position="128"/>
        <end position="227"/>
    </location>
</feature>
<keyword evidence="4" id="KW-0805">Transcription regulation</keyword>
<comment type="function">
    <text evidence="7">May play the central regulatory role in sporulation. It may be an element of the effector pathway responsible for the activation of sporulation genes in response to nutritional stress. Spo0A may act in concert with spo0H (a sigma factor) to control the expression of some genes that are critical to the sporulation process.</text>
</comment>
<accession>A0A0D1BY64</accession>
<name>A0A0D1BY64_CLOBO</name>
<dbReference type="GO" id="GO:0006355">
    <property type="term" value="P:regulation of DNA-templated transcription"/>
    <property type="evidence" value="ECO:0007669"/>
    <property type="project" value="InterPro"/>
</dbReference>
<dbReference type="InterPro" id="IPR036388">
    <property type="entry name" value="WH-like_DNA-bd_sf"/>
</dbReference>
<dbReference type="AlphaFoldDB" id="A0A0D1BY64"/>
<keyword evidence="5 9" id="KW-0238">DNA-binding</keyword>
<gene>
    <name evidence="12" type="ORF">N495_01810</name>
</gene>
<comment type="caution">
    <text evidence="12">The sequence shown here is derived from an EMBL/GenBank/DDBJ whole genome shotgun (WGS) entry which is preliminary data.</text>
</comment>
<dbReference type="InterPro" id="IPR016032">
    <property type="entry name" value="Sig_transdc_resp-reg_C-effctor"/>
</dbReference>
<dbReference type="PROSITE" id="PS51755">
    <property type="entry name" value="OMPR_PHOB"/>
    <property type="match status" value="1"/>
</dbReference>
<dbReference type="CDD" id="cd17574">
    <property type="entry name" value="REC_OmpR"/>
    <property type="match status" value="1"/>
</dbReference>
<keyword evidence="3" id="KW-0902">Two-component regulatory system</keyword>
<dbReference type="InterPro" id="IPR001867">
    <property type="entry name" value="OmpR/PhoB-type_DNA-bd"/>
</dbReference>
<evidence type="ECO:0000256" key="9">
    <source>
        <dbReference type="PROSITE-ProRule" id="PRU01091"/>
    </source>
</evidence>
<dbReference type="HOGENOM" id="CLU_000445_30_4_9"/>
<evidence type="ECO:0000313" key="12">
    <source>
        <dbReference type="EMBL" id="KIS25340.1"/>
    </source>
</evidence>
<dbReference type="Gene3D" id="3.40.50.2300">
    <property type="match status" value="1"/>
</dbReference>
<dbReference type="CDD" id="cd00383">
    <property type="entry name" value="trans_reg_C"/>
    <property type="match status" value="1"/>
</dbReference>
<dbReference type="InterPro" id="IPR011006">
    <property type="entry name" value="CheY-like_superfamily"/>
</dbReference>
<dbReference type="GO" id="GO:0000976">
    <property type="term" value="F:transcription cis-regulatory region binding"/>
    <property type="evidence" value="ECO:0007669"/>
    <property type="project" value="TreeGrafter"/>
</dbReference>
<dbReference type="GO" id="GO:0005829">
    <property type="term" value="C:cytosol"/>
    <property type="evidence" value="ECO:0007669"/>
    <property type="project" value="TreeGrafter"/>
</dbReference>
<evidence type="ECO:0000256" key="4">
    <source>
        <dbReference type="ARBA" id="ARBA00023015"/>
    </source>
</evidence>
<sequence>MDKILIVEDEPSIRGFVKVNLKMNNFDVIEAETGEEGVEKAREHKPEVVILDIMLPGMDGLEVCKILRQEFTNMGIIMLTAKSQDTDKVLGLEYGADDYIIKPFNPLELTLRIKAILRRVNAVKENDDNIITGGPFKIDLYSKKIYKDEEEIDITPTEYLLMKIFIENPGKAFNRDELLDLVWGYDFMGDSKIVDVNIRRLRSKIEETPSEPKFINTVWGTGYRWQNT</sequence>
<evidence type="ECO:0000256" key="1">
    <source>
        <dbReference type="ARBA" id="ARBA00018672"/>
    </source>
</evidence>
<evidence type="ECO:0000259" key="10">
    <source>
        <dbReference type="PROSITE" id="PS50110"/>
    </source>
</evidence>
<evidence type="ECO:0000259" key="11">
    <source>
        <dbReference type="PROSITE" id="PS51755"/>
    </source>
</evidence>
<dbReference type="InterPro" id="IPR001789">
    <property type="entry name" value="Sig_transdc_resp-reg_receiver"/>
</dbReference>
<dbReference type="SUPFAM" id="SSF52172">
    <property type="entry name" value="CheY-like"/>
    <property type="match status" value="1"/>
</dbReference>
<dbReference type="Pfam" id="PF00486">
    <property type="entry name" value="Trans_reg_C"/>
    <property type="match status" value="1"/>
</dbReference>
<dbReference type="FunFam" id="1.10.10.10:FF:000018">
    <property type="entry name" value="DNA-binding response regulator ResD"/>
    <property type="match status" value="1"/>
</dbReference>
<dbReference type="SMART" id="SM00862">
    <property type="entry name" value="Trans_reg_C"/>
    <property type="match status" value="1"/>
</dbReference>
<dbReference type="Pfam" id="PF00072">
    <property type="entry name" value="Response_reg"/>
    <property type="match status" value="1"/>
</dbReference>
<evidence type="ECO:0000256" key="3">
    <source>
        <dbReference type="ARBA" id="ARBA00023012"/>
    </source>
</evidence>
<evidence type="ECO:0000256" key="7">
    <source>
        <dbReference type="ARBA" id="ARBA00024867"/>
    </source>
</evidence>